<organism evidence="4 5">
    <name type="scientific">Brachionus calyciflorus</name>
    <dbReference type="NCBI Taxonomy" id="104777"/>
    <lineage>
        <taxon>Eukaryota</taxon>
        <taxon>Metazoa</taxon>
        <taxon>Spiralia</taxon>
        <taxon>Gnathifera</taxon>
        <taxon>Rotifera</taxon>
        <taxon>Eurotatoria</taxon>
        <taxon>Monogononta</taxon>
        <taxon>Pseudotrocha</taxon>
        <taxon>Ploima</taxon>
        <taxon>Brachionidae</taxon>
        <taxon>Brachionus</taxon>
    </lineage>
</organism>
<dbReference type="Gene3D" id="1.10.287.110">
    <property type="entry name" value="DnaJ domain"/>
    <property type="match status" value="1"/>
</dbReference>
<dbReference type="GO" id="GO:0005634">
    <property type="term" value="C:nucleus"/>
    <property type="evidence" value="ECO:0007669"/>
    <property type="project" value="TreeGrafter"/>
</dbReference>
<reference evidence="4" key="1">
    <citation type="submission" date="2021-02" db="EMBL/GenBank/DDBJ databases">
        <authorList>
            <person name="Nowell W R."/>
        </authorList>
    </citation>
    <scope>NUCLEOTIDE SEQUENCE</scope>
    <source>
        <strain evidence="4">Ploen Becks lab</strain>
    </source>
</reference>
<evidence type="ECO:0000256" key="1">
    <source>
        <dbReference type="SAM" id="Coils"/>
    </source>
</evidence>
<sequence>MENTDVKKDDLLDSFYAELSTGSSIKKEEEAIKKVDESVKKEPDEKDPLLDSFYSEIDNIKTEEFKSSSREQIERLLRPGSTYFNLNPFEVLQIDPYACLEEIKKKYRKLSIYVHPDKNPDDRERAQVAFEAVNRAYKLLEDEKERKLCLEVVDEAREKVDKELEEKRKKLRQQNTIYKLKHKLKFKNKQEENEYDKTKLKIDEDDPDKYRHAIYCMTCKLFADIERVKVRESEKQAQEKKRKAEEKVEEESKAKVQKEFDANYEVS</sequence>
<accession>A0A813YBY8</accession>
<feature type="domain" description="J" evidence="3">
    <location>
        <begin position="87"/>
        <end position="164"/>
    </location>
</feature>
<comment type="caution">
    <text evidence="4">The sequence shown here is derived from an EMBL/GenBank/DDBJ whole genome shotgun (WGS) entry which is preliminary data.</text>
</comment>
<dbReference type="SMART" id="SM00271">
    <property type="entry name" value="DnaJ"/>
    <property type="match status" value="1"/>
</dbReference>
<dbReference type="Proteomes" id="UP000663879">
    <property type="component" value="Unassembled WGS sequence"/>
</dbReference>
<proteinExistence type="predicted"/>
<dbReference type="PANTHER" id="PTHR15606">
    <property type="entry name" value="DNAJ HOMOLOG SUBFAMILY C MEMBER 8/LIPOPOLYSACCHARIDE SPECIFIC RESPONSE-7-RELATED"/>
    <property type="match status" value="1"/>
</dbReference>
<dbReference type="OrthoDB" id="342454at2759"/>
<dbReference type="PRINTS" id="PR00625">
    <property type="entry name" value="JDOMAIN"/>
</dbReference>
<dbReference type="InterPro" id="IPR001623">
    <property type="entry name" value="DnaJ_domain"/>
</dbReference>
<dbReference type="AlphaFoldDB" id="A0A813YBY8"/>
<evidence type="ECO:0000259" key="3">
    <source>
        <dbReference type="PROSITE" id="PS50076"/>
    </source>
</evidence>
<dbReference type="InterPro" id="IPR036869">
    <property type="entry name" value="J_dom_sf"/>
</dbReference>
<keyword evidence="5" id="KW-1185">Reference proteome</keyword>
<dbReference type="PROSITE" id="PS50076">
    <property type="entry name" value="DNAJ_2"/>
    <property type="match status" value="1"/>
</dbReference>
<dbReference type="SUPFAM" id="SSF46565">
    <property type="entry name" value="Chaperone J-domain"/>
    <property type="match status" value="1"/>
</dbReference>
<name>A0A813YBY8_9BILA</name>
<feature type="coiled-coil region" evidence="1">
    <location>
        <begin position="123"/>
        <end position="201"/>
    </location>
</feature>
<dbReference type="PANTHER" id="PTHR15606:SF4">
    <property type="entry name" value="DNAJ HOMOLOG SUBFAMILY C MEMBER 8"/>
    <property type="match status" value="1"/>
</dbReference>
<dbReference type="CDD" id="cd06257">
    <property type="entry name" value="DnaJ"/>
    <property type="match status" value="1"/>
</dbReference>
<evidence type="ECO:0000313" key="4">
    <source>
        <dbReference type="EMBL" id="CAF0881995.1"/>
    </source>
</evidence>
<feature type="region of interest" description="Disordered" evidence="2">
    <location>
        <begin position="233"/>
        <end position="267"/>
    </location>
</feature>
<protein>
    <recommendedName>
        <fullName evidence="3">J domain-containing protein</fullName>
    </recommendedName>
</protein>
<keyword evidence="1" id="KW-0175">Coiled coil</keyword>
<dbReference type="InterPro" id="IPR042858">
    <property type="entry name" value="DNAJC8"/>
</dbReference>
<dbReference type="Pfam" id="PF00226">
    <property type="entry name" value="DnaJ"/>
    <property type="match status" value="1"/>
</dbReference>
<gene>
    <name evidence="4" type="ORF">OXX778_LOCUS10460</name>
</gene>
<evidence type="ECO:0000313" key="5">
    <source>
        <dbReference type="Proteomes" id="UP000663879"/>
    </source>
</evidence>
<dbReference type="EMBL" id="CAJNOC010001660">
    <property type="protein sequence ID" value="CAF0881995.1"/>
    <property type="molecule type" value="Genomic_DNA"/>
</dbReference>
<feature type="compositionally biased region" description="Basic and acidic residues" evidence="2">
    <location>
        <begin position="233"/>
        <end position="261"/>
    </location>
</feature>
<evidence type="ECO:0000256" key="2">
    <source>
        <dbReference type="SAM" id="MobiDB-lite"/>
    </source>
</evidence>